<sequence>MANPSLTSEGRSALVEAVTEFQLFDRVSDEENETESDLSDEGMRWLILTGFCCCIPWGIGMYLGLFTERKKDRGLRLLGKLAAFLWAIAWVVFIALCILAGIIIMKGDTRVLMPVKWDSPYSMRQTTRCGTSTESIKVEHEAMTHALSEKTYGTVAFMGLMPAKTWSDADLLDHVYKLGFDAISISPPGIGDTTNITAQTGRFYTDENFLSQVLESCLDIRLSTTVFVSHSNIVTRQFFFPLLMVSSLKSTRSENPLVIIAVLQWNASEFIKVNPMMNDHEFYRPKTRNYRVPDLLEASEKGLRFRHPSNQTFSPPPNSSATGFPAMPRVLQATQCIAPPTDDTDQNWDSDEPDLLGPYQFFKGKYKLPGWGTKEQELLTRPLDPPPSDKKSLLSLISSGKLSETNEADSTAAAEAERVARIREIPVEYFDDLKIALTEFLEEIRDRVDIGDYHPDRLPVVIREDRKKEYIHAREKTTIILKSNIYCLSSEASNYQSDFSPHGDYRNSERKPKADYGVYAVNEHPLRPARPLSEFGANEAEDDEDELLFLSPRLRGTDARDHVLTKNQPREHLGPPAPAVHPERFSAAQKRKLKIYYARLDRSRSNQATRRQKASAKKLEALRNRK</sequence>
<comment type="caution">
    <text evidence="3">The sequence shown here is derived from an EMBL/GenBank/DDBJ whole genome shotgun (WGS) entry which is preliminary data.</text>
</comment>
<evidence type="ECO:0000313" key="3">
    <source>
        <dbReference type="EMBL" id="EPR61076.1"/>
    </source>
</evidence>
<feature type="transmembrane region" description="Helical" evidence="2">
    <location>
        <begin position="77"/>
        <end position="105"/>
    </location>
</feature>
<feature type="compositionally biased region" description="Basic and acidic residues" evidence="1">
    <location>
        <begin position="559"/>
        <end position="573"/>
    </location>
</feature>
<evidence type="ECO:0008006" key="5">
    <source>
        <dbReference type="Google" id="ProtNLM"/>
    </source>
</evidence>
<reference evidence="3 4" key="2">
    <citation type="submission" date="2013-05" db="EMBL/GenBank/DDBJ databases">
        <authorList>
            <person name="Sibley D."/>
            <person name="Venepally P."/>
            <person name="Karamycheva S."/>
            <person name="Hadjithomas M."/>
            <person name="Khan A."/>
            <person name="Brunk B."/>
            <person name="Roos D."/>
            <person name="Caler E."/>
            <person name="Lorenzi H."/>
        </authorList>
    </citation>
    <scope>NUCLEOTIDE SEQUENCE [LARGE SCALE GENOMIC DNA]</scope>
    <source>
        <strain evidence="3 4">GT1</strain>
    </source>
</reference>
<protein>
    <recommendedName>
        <fullName evidence="5">Transmembrane protein</fullName>
    </recommendedName>
</protein>
<dbReference type="VEuPathDB" id="ToxoDB:TGGT1_311815"/>
<feature type="compositionally biased region" description="Basic and acidic residues" evidence="1">
    <location>
        <begin position="617"/>
        <end position="626"/>
    </location>
</feature>
<evidence type="ECO:0000256" key="2">
    <source>
        <dbReference type="SAM" id="Phobius"/>
    </source>
</evidence>
<keyword evidence="2" id="KW-0472">Membrane</keyword>
<dbReference type="OrthoDB" id="344193at2759"/>
<evidence type="ECO:0000256" key="1">
    <source>
        <dbReference type="SAM" id="MobiDB-lite"/>
    </source>
</evidence>
<organism evidence="3 4">
    <name type="scientific">Toxoplasma gondii (strain ATCC 50853 / GT1)</name>
    <dbReference type="NCBI Taxonomy" id="507601"/>
    <lineage>
        <taxon>Eukaryota</taxon>
        <taxon>Sar</taxon>
        <taxon>Alveolata</taxon>
        <taxon>Apicomplexa</taxon>
        <taxon>Conoidasida</taxon>
        <taxon>Coccidia</taxon>
        <taxon>Eucoccidiorida</taxon>
        <taxon>Eimeriorina</taxon>
        <taxon>Sarcocystidae</taxon>
        <taxon>Toxoplasma</taxon>
    </lineage>
</organism>
<dbReference type="Proteomes" id="UP000005641">
    <property type="component" value="Unassembled WGS sequence"/>
</dbReference>
<accession>S7USW2</accession>
<dbReference type="AlphaFoldDB" id="S7USW2"/>
<proteinExistence type="predicted"/>
<dbReference type="EMBL" id="AAQM03000146">
    <property type="protein sequence ID" value="EPR61076.1"/>
    <property type="molecule type" value="Genomic_DNA"/>
</dbReference>
<feature type="region of interest" description="Disordered" evidence="1">
    <location>
        <begin position="559"/>
        <end position="626"/>
    </location>
</feature>
<reference evidence="3 4" key="1">
    <citation type="submission" date="2006-05" db="EMBL/GenBank/DDBJ databases">
        <authorList>
            <person name="Paulsen I."/>
        </authorList>
    </citation>
    <scope>NUCLEOTIDE SEQUENCE [LARGE SCALE GENOMIC DNA]</scope>
    <source>
        <strain evidence="3 4">GT1</strain>
    </source>
</reference>
<gene>
    <name evidence="3" type="ORF">TGGT1_311815</name>
</gene>
<keyword evidence="2" id="KW-1133">Transmembrane helix</keyword>
<feature type="transmembrane region" description="Helical" evidence="2">
    <location>
        <begin position="45"/>
        <end position="65"/>
    </location>
</feature>
<keyword evidence="2" id="KW-0812">Transmembrane</keyword>
<name>S7USW2_TOXGG</name>
<feature type="region of interest" description="Disordered" evidence="1">
    <location>
        <begin position="306"/>
        <end position="325"/>
    </location>
</feature>
<evidence type="ECO:0000313" key="4">
    <source>
        <dbReference type="Proteomes" id="UP000005641"/>
    </source>
</evidence>